<feature type="compositionally biased region" description="Polar residues" evidence="1">
    <location>
        <begin position="167"/>
        <end position="184"/>
    </location>
</feature>
<evidence type="ECO:0000313" key="4">
    <source>
        <dbReference type="Proteomes" id="UP000019132"/>
    </source>
</evidence>
<name>K3WC08_GLOUD</name>
<dbReference type="InterPro" id="IPR001849">
    <property type="entry name" value="PH_domain"/>
</dbReference>
<dbReference type="SUPFAM" id="SSF50729">
    <property type="entry name" value="PH domain-like"/>
    <property type="match status" value="1"/>
</dbReference>
<dbReference type="STRING" id="431595.K3WC08"/>
<dbReference type="InParanoid" id="K3WC08"/>
<accession>K3WC08</accession>
<dbReference type="PROSITE" id="PS50003">
    <property type="entry name" value="PH_DOMAIN"/>
    <property type="match status" value="1"/>
</dbReference>
<dbReference type="eggNOG" id="ENOG502S0QB">
    <property type="taxonomic scope" value="Eukaryota"/>
</dbReference>
<evidence type="ECO:0000313" key="3">
    <source>
        <dbReference type="EnsemblProtists" id="PYU1_T002499"/>
    </source>
</evidence>
<dbReference type="VEuPathDB" id="FungiDB:PYU1_G002496"/>
<organism evidence="3 4">
    <name type="scientific">Globisporangium ultimum (strain ATCC 200006 / CBS 805.95 / DAOM BR144)</name>
    <name type="common">Pythium ultimum</name>
    <dbReference type="NCBI Taxonomy" id="431595"/>
    <lineage>
        <taxon>Eukaryota</taxon>
        <taxon>Sar</taxon>
        <taxon>Stramenopiles</taxon>
        <taxon>Oomycota</taxon>
        <taxon>Peronosporomycetes</taxon>
        <taxon>Pythiales</taxon>
        <taxon>Pythiaceae</taxon>
        <taxon>Globisporangium</taxon>
    </lineage>
</organism>
<keyword evidence="4" id="KW-1185">Reference proteome</keyword>
<reference evidence="4" key="2">
    <citation type="submission" date="2010-04" db="EMBL/GenBank/DDBJ databases">
        <authorList>
            <person name="Buell R."/>
            <person name="Hamilton J."/>
            <person name="Hostetler J."/>
        </authorList>
    </citation>
    <scope>NUCLEOTIDE SEQUENCE [LARGE SCALE GENOMIC DNA]</scope>
    <source>
        <strain evidence="4">DAOM:BR144</strain>
    </source>
</reference>
<evidence type="ECO:0000256" key="1">
    <source>
        <dbReference type="SAM" id="MobiDB-lite"/>
    </source>
</evidence>
<dbReference type="Pfam" id="PF00169">
    <property type="entry name" value="PH"/>
    <property type="match status" value="1"/>
</dbReference>
<feature type="region of interest" description="Disordered" evidence="1">
    <location>
        <begin position="146"/>
        <end position="187"/>
    </location>
</feature>
<feature type="compositionally biased region" description="Polar residues" evidence="1">
    <location>
        <begin position="146"/>
        <end position="159"/>
    </location>
</feature>
<reference evidence="3" key="3">
    <citation type="submission" date="2014-11" db="UniProtKB">
        <authorList>
            <consortium name="EnsemblProtists"/>
        </authorList>
    </citation>
    <scope>IDENTIFICATION</scope>
    <source>
        <strain evidence="3">DAOM BR144</strain>
    </source>
</reference>
<dbReference type="Proteomes" id="UP000019132">
    <property type="component" value="Unassembled WGS sequence"/>
</dbReference>
<proteinExistence type="predicted"/>
<feature type="domain" description="PH" evidence="2">
    <location>
        <begin position="3"/>
        <end position="100"/>
    </location>
</feature>
<dbReference type="EnsemblProtists" id="PYU1_T002499">
    <property type="protein sequence ID" value="PYU1_T002499"/>
    <property type="gene ID" value="PYU1_G002496"/>
</dbReference>
<dbReference type="HOGENOM" id="CLU_740779_0_0_1"/>
<evidence type="ECO:0000259" key="2">
    <source>
        <dbReference type="PROSITE" id="PS50003"/>
    </source>
</evidence>
<sequence>MAAPRLQGTIWKKNAGFLRQWRSRPAVVTDDGFLRYKKSKDSSGKMKEIDLVKSDISHKIAHSHGYYFFEVKSGSSTFSLGFPQKSDADMWLEAIREVADENAAGRRAWVANLRHMLSLPLHERKEVVEQMRDQCLAEIFFINQGGQSQGGKLSEQSSDLESDQRSIESSASSSNGTVPTSAVSPKSAARANHFGDVEELKFKTIRLQFGAKSWRGRKRLGKEIDQLAKFRVLLDFVLSEKIVEAKTVEKFPVFPLVAAFSIRGIRVVATAESLRERFNIVAVDKRDVSELVQMLKLTKMLRAFPYSELPEMWANSGDGSNLELLTAHDMSELVQNKEAHWIPYLDLVYYQLESGTQVENLITLGDEPVCICGK</sequence>
<dbReference type="SMART" id="SM00233">
    <property type="entry name" value="PH"/>
    <property type="match status" value="1"/>
</dbReference>
<dbReference type="AlphaFoldDB" id="K3WC08"/>
<reference evidence="4" key="1">
    <citation type="journal article" date="2010" name="Genome Biol.">
        <title>Genome sequence of the necrotrophic plant pathogen Pythium ultimum reveals original pathogenicity mechanisms and effector repertoire.</title>
        <authorList>
            <person name="Levesque C.A."/>
            <person name="Brouwer H."/>
            <person name="Cano L."/>
            <person name="Hamilton J.P."/>
            <person name="Holt C."/>
            <person name="Huitema E."/>
            <person name="Raffaele S."/>
            <person name="Robideau G.P."/>
            <person name="Thines M."/>
            <person name="Win J."/>
            <person name="Zerillo M.M."/>
            <person name="Beakes G.W."/>
            <person name="Boore J.L."/>
            <person name="Busam D."/>
            <person name="Dumas B."/>
            <person name="Ferriera S."/>
            <person name="Fuerstenberg S.I."/>
            <person name="Gachon C.M."/>
            <person name="Gaulin E."/>
            <person name="Govers F."/>
            <person name="Grenville-Briggs L."/>
            <person name="Horner N."/>
            <person name="Hostetler J."/>
            <person name="Jiang R.H."/>
            <person name="Johnson J."/>
            <person name="Krajaejun T."/>
            <person name="Lin H."/>
            <person name="Meijer H.J."/>
            <person name="Moore B."/>
            <person name="Morris P."/>
            <person name="Phuntmart V."/>
            <person name="Puiu D."/>
            <person name="Shetty J."/>
            <person name="Stajich J.E."/>
            <person name="Tripathy S."/>
            <person name="Wawra S."/>
            <person name="van West P."/>
            <person name="Whitty B.R."/>
            <person name="Coutinho P.M."/>
            <person name="Henrissat B."/>
            <person name="Martin F."/>
            <person name="Thomas P.D."/>
            <person name="Tyler B.M."/>
            <person name="De Vries R.P."/>
            <person name="Kamoun S."/>
            <person name="Yandell M."/>
            <person name="Tisserat N."/>
            <person name="Buell C.R."/>
        </authorList>
    </citation>
    <scope>NUCLEOTIDE SEQUENCE</scope>
    <source>
        <strain evidence="4">DAOM:BR144</strain>
    </source>
</reference>
<dbReference type="Gene3D" id="2.30.29.30">
    <property type="entry name" value="Pleckstrin-homology domain (PH domain)/Phosphotyrosine-binding domain (PTB)"/>
    <property type="match status" value="1"/>
</dbReference>
<dbReference type="InterPro" id="IPR011993">
    <property type="entry name" value="PH-like_dom_sf"/>
</dbReference>
<protein>
    <recommendedName>
        <fullName evidence="2">PH domain-containing protein</fullName>
    </recommendedName>
</protein>